<keyword evidence="1" id="KW-1133">Transmembrane helix</keyword>
<keyword evidence="1" id="KW-0472">Membrane</keyword>
<feature type="transmembrane region" description="Helical" evidence="1">
    <location>
        <begin position="12"/>
        <end position="33"/>
    </location>
</feature>
<keyword evidence="2" id="KW-1185">Reference proteome</keyword>
<organism evidence="2 3">
    <name type="scientific">Derxia gummosa DSM 723</name>
    <dbReference type="NCBI Taxonomy" id="1121388"/>
    <lineage>
        <taxon>Bacteria</taxon>
        <taxon>Pseudomonadati</taxon>
        <taxon>Pseudomonadota</taxon>
        <taxon>Betaproteobacteria</taxon>
        <taxon>Burkholderiales</taxon>
        <taxon>Alcaligenaceae</taxon>
        <taxon>Derxia</taxon>
    </lineage>
</organism>
<proteinExistence type="predicted"/>
<evidence type="ECO:0000256" key="1">
    <source>
        <dbReference type="SAM" id="Phobius"/>
    </source>
</evidence>
<dbReference type="InterPro" id="IPR032314">
    <property type="entry name" value="DUF4845"/>
</dbReference>
<sequence length="118" mass="12771">MMNKRKQQGIGLIGLIFLAAVIGFIAVTSMKIVPSFFEYQAVKRAVVRAANGSTPAEVRELFTKQAQIDDINSIGARDIEITKDSAGNVVVSFAYEKKMELAGPVSLVIDYSGSSKSR</sequence>
<name>A0A8B6X7S7_9BURK</name>
<evidence type="ECO:0000313" key="3">
    <source>
        <dbReference type="RefSeq" id="WP_028312942.1"/>
    </source>
</evidence>
<protein>
    <submittedName>
        <fullName evidence="3">DUF4845 domain-containing protein</fullName>
    </submittedName>
</protein>
<accession>A0A8B6X7S7</accession>
<dbReference type="Pfam" id="PF16137">
    <property type="entry name" value="DUF4845"/>
    <property type="match status" value="1"/>
</dbReference>
<keyword evidence="1" id="KW-0812">Transmembrane</keyword>
<evidence type="ECO:0000313" key="2">
    <source>
        <dbReference type="Proteomes" id="UP000675920"/>
    </source>
</evidence>
<dbReference type="Proteomes" id="UP000675920">
    <property type="component" value="Unplaced"/>
</dbReference>
<reference evidence="3" key="1">
    <citation type="submission" date="2025-08" db="UniProtKB">
        <authorList>
            <consortium name="RefSeq"/>
        </authorList>
    </citation>
    <scope>IDENTIFICATION</scope>
</reference>
<dbReference type="RefSeq" id="WP_028312942.1">
    <property type="nucleotide sequence ID" value="NZ_KI519499.1"/>
</dbReference>
<dbReference type="AlphaFoldDB" id="A0A8B6X7S7"/>
<dbReference type="OrthoDB" id="9133279at2"/>